<evidence type="ECO:0000313" key="2">
    <source>
        <dbReference type="EMBL" id="BAL91166.1"/>
    </source>
</evidence>
<gene>
    <name evidence="2" type="ordered locus">AMIS_59460</name>
</gene>
<dbReference type="HOGENOM" id="CLU_1270058_0_0_11"/>
<sequence>MDSTRRARAPACDLAGVDQHRAARSERPMTIAEKPVGDKAPLAESFAIAEYESLRTEILKLIEMQGQLIALTVVAFGTVLSVGFQAKNPAIVLVHPILALILGVSWMNHAHSVCRCAAYIREKEEIVGDKRRFGWETFVQANPFPKYRIGFWGVRAIFAISALIAVVASLGVRPPHGPVIALFVLACLVTAVLFWLSFTWKEGSSGHDARRKPVPDE</sequence>
<feature type="transmembrane region" description="Helical" evidence="1">
    <location>
        <begin position="178"/>
        <end position="200"/>
    </location>
</feature>
<protein>
    <recommendedName>
        <fullName evidence="4">Integral membrane protein</fullName>
    </recommendedName>
</protein>
<name>I0HDS9_ACTM4</name>
<dbReference type="AlphaFoldDB" id="I0HDS9"/>
<dbReference type="EMBL" id="AP012319">
    <property type="protein sequence ID" value="BAL91166.1"/>
    <property type="molecule type" value="Genomic_DNA"/>
</dbReference>
<keyword evidence="1" id="KW-0812">Transmembrane</keyword>
<evidence type="ECO:0008006" key="4">
    <source>
        <dbReference type="Google" id="ProtNLM"/>
    </source>
</evidence>
<feature type="transmembrane region" description="Helical" evidence="1">
    <location>
        <begin position="152"/>
        <end position="172"/>
    </location>
</feature>
<dbReference type="KEGG" id="ams:AMIS_59460"/>
<keyword evidence="1" id="KW-0472">Membrane</keyword>
<feature type="transmembrane region" description="Helical" evidence="1">
    <location>
        <begin position="90"/>
        <end position="107"/>
    </location>
</feature>
<dbReference type="Proteomes" id="UP000007882">
    <property type="component" value="Chromosome"/>
</dbReference>
<keyword evidence="3" id="KW-1185">Reference proteome</keyword>
<feature type="transmembrane region" description="Helical" evidence="1">
    <location>
        <begin position="68"/>
        <end position="84"/>
    </location>
</feature>
<accession>I0HDS9</accession>
<evidence type="ECO:0000256" key="1">
    <source>
        <dbReference type="SAM" id="Phobius"/>
    </source>
</evidence>
<reference evidence="2 3" key="1">
    <citation type="submission" date="2012-02" db="EMBL/GenBank/DDBJ databases">
        <title>Complete genome sequence of Actinoplanes missouriensis 431 (= NBRC 102363).</title>
        <authorList>
            <person name="Ohnishi Y."/>
            <person name="Ishikawa J."/>
            <person name="Sekine M."/>
            <person name="Hosoyama A."/>
            <person name="Harada T."/>
            <person name="Narita H."/>
            <person name="Hata T."/>
            <person name="Konno Y."/>
            <person name="Tutikane K."/>
            <person name="Fujita N."/>
            <person name="Horinouchi S."/>
            <person name="Hayakawa M."/>
        </authorList>
    </citation>
    <scope>NUCLEOTIDE SEQUENCE [LARGE SCALE GENOMIC DNA]</scope>
    <source>
        <strain evidence="3">ATCC 14538 / DSM 43046 / CBS 188.64 / JCM 3121 / NBRC 102363 / NCIMB 12654 / NRRL B-3342 / UNCC 431</strain>
    </source>
</reference>
<evidence type="ECO:0000313" key="3">
    <source>
        <dbReference type="Proteomes" id="UP000007882"/>
    </source>
</evidence>
<keyword evidence="1" id="KW-1133">Transmembrane helix</keyword>
<proteinExistence type="predicted"/>
<organism evidence="2 3">
    <name type="scientific">Actinoplanes missouriensis (strain ATCC 14538 / DSM 43046 / CBS 188.64 / JCM 3121 / NBRC 102363 / NCIMB 12654 / NRRL B-3342 / UNCC 431)</name>
    <dbReference type="NCBI Taxonomy" id="512565"/>
    <lineage>
        <taxon>Bacteria</taxon>
        <taxon>Bacillati</taxon>
        <taxon>Actinomycetota</taxon>
        <taxon>Actinomycetes</taxon>
        <taxon>Micromonosporales</taxon>
        <taxon>Micromonosporaceae</taxon>
        <taxon>Actinoplanes</taxon>
    </lineage>
</organism>